<name>A0A6J5T2L9_9CAUD</name>
<evidence type="ECO:0000313" key="2">
    <source>
        <dbReference type="EMBL" id="CAB4221985.1"/>
    </source>
</evidence>
<feature type="domain" description="Gp5/Type VI secretion system Vgr C-terminal trimerisation" evidence="1">
    <location>
        <begin position="78"/>
        <end position="168"/>
    </location>
</feature>
<dbReference type="Pfam" id="PF22178">
    <property type="entry name" value="Gp5_trimer_C"/>
    <property type="match status" value="1"/>
</dbReference>
<evidence type="ECO:0000259" key="1">
    <source>
        <dbReference type="Pfam" id="PF22178"/>
    </source>
</evidence>
<dbReference type="EMBL" id="LR797523">
    <property type="protein sequence ID" value="CAB4221985.1"/>
    <property type="molecule type" value="Genomic_DNA"/>
</dbReference>
<dbReference type="Gene3D" id="3.10.450.190">
    <property type="match status" value="1"/>
</dbReference>
<gene>
    <name evidence="2" type="ORF">UFOVP1655_10</name>
</gene>
<dbReference type="SUPFAM" id="SSF69349">
    <property type="entry name" value="Phage fibre proteins"/>
    <property type="match status" value="1"/>
</dbReference>
<sequence length="272" mass="29670">MSTQPSTQDYQTALNASLSQGAKLTECKTNLNTNYVPKGEQIKAAVDPNNLFSQPDVPYDTTYPYNNATTTPSGHVFELDDSPGSERINIQHRTGTFQEIHPDGSKTEHIVNDHCKVIVKDNKVYIMGNHQETIQGDVKVYIQGNVKAQVDGNIDFTVKGNFNLDVEGIFTAKSTQWTFIGPFSIAGILRVTDNILTQSNIVANLTIKAGHDLIADGFAKIGQYITAGWTIYAQQDITSKTDVLAGAEKISLVNHVHTEQGDSAKTSASQLP</sequence>
<organism evidence="2">
    <name type="scientific">uncultured Caudovirales phage</name>
    <dbReference type="NCBI Taxonomy" id="2100421"/>
    <lineage>
        <taxon>Viruses</taxon>
        <taxon>Duplodnaviria</taxon>
        <taxon>Heunggongvirae</taxon>
        <taxon>Uroviricota</taxon>
        <taxon>Caudoviricetes</taxon>
        <taxon>Peduoviridae</taxon>
        <taxon>Maltschvirus</taxon>
        <taxon>Maltschvirus maltsch</taxon>
    </lineage>
</organism>
<dbReference type="InterPro" id="IPR054030">
    <property type="entry name" value="Gp5_Vgr_C"/>
</dbReference>
<proteinExistence type="predicted"/>
<reference evidence="2" key="1">
    <citation type="submission" date="2020-05" db="EMBL/GenBank/DDBJ databases">
        <authorList>
            <person name="Chiriac C."/>
            <person name="Salcher M."/>
            <person name="Ghai R."/>
            <person name="Kavagutti S V."/>
        </authorList>
    </citation>
    <scope>NUCLEOTIDE SEQUENCE</scope>
</reference>
<accession>A0A6J5T2L9</accession>
<protein>
    <recommendedName>
        <fullName evidence="1">Gp5/Type VI secretion system Vgr C-terminal trimerisation domain-containing protein</fullName>
    </recommendedName>
</protein>